<dbReference type="Proteomes" id="UP000273982">
    <property type="component" value="Chromosome"/>
</dbReference>
<protein>
    <recommendedName>
        <fullName evidence="5">Phosphate starvation-inducible protein PsiF</fullName>
    </recommendedName>
</protein>
<proteinExistence type="predicted"/>
<evidence type="ECO:0000256" key="2">
    <source>
        <dbReference type="SAM" id="SignalP"/>
    </source>
</evidence>
<sequence>MFTSMKNIAAGVVCASLSFGAAALAEPKASAPTTAPTAWAPPAEIAPKSAAPSDAPAPSAEAPATAAQPTSAAPARTHAEREKDCRTQADAKGLHGKERKHFKSDCLKG</sequence>
<name>A0A3G8M3Z8_9HYPH</name>
<evidence type="ECO:0000256" key="1">
    <source>
        <dbReference type="SAM" id="MobiDB-lite"/>
    </source>
</evidence>
<dbReference type="AlphaFoldDB" id="A0A3G8M3Z8"/>
<dbReference type="RefSeq" id="WP_124737609.1">
    <property type="nucleotide sequence ID" value="NZ_CP034086.1"/>
</dbReference>
<reference evidence="3 4" key="1">
    <citation type="submission" date="2018-11" db="EMBL/GenBank/DDBJ databases">
        <title>Genome squencing of methanotrophic bacteria isolated from alkaline groundwater in Korea.</title>
        <authorList>
            <person name="Nguyen L.N."/>
        </authorList>
    </citation>
    <scope>NUCLEOTIDE SEQUENCE [LARGE SCALE GENOMIC DNA]</scope>
    <source>
        <strain evidence="3 4">GW6</strain>
    </source>
</reference>
<dbReference type="EMBL" id="CP034086">
    <property type="protein sequence ID" value="AZG75750.1"/>
    <property type="molecule type" value="Genomic_DNA"/>
</dbReference>
<feature type="chain" id="PRO_5018235242" description="Phosphate starvation-inducible protein PsiF" evidence="2">
    <location>
        <begin position="26"/>
        <end position="109"/>
    </location>
</feature>
<keyword evidence="2" id="KW-0732">Signal</keyword>
<dbReference type="Pfam" id="PF07769">
    <property type="entry name" value="PsiF_repeat"/>
    <property type="match status" value="1"/>
</dbReference>
<dbReference type="KEGG" id="mros:EHO51_02800"/>
<evidence type="ECO:0008006" key="5">
    <source>
        <dbReference type="Google" id="ProtNLM"/>
    </source>
</evidence>
<gene>
    <name evidence="3" type="ORF">EHO51_02800</name>
</gene>
<evidence type="ECO:0000313" key="4">
    <source>
        <dbReference type="Proteomes" id="UP000273982"/>
    </source>
</evidence>
<feature type="signal peptide" evidence="2">
    <location>
        <begin position="1"/>
        <end position="25"/>
    </location>
</feature>
<evidence type="ECO:0000313" key="3">
    <source>
        <dbReference type="EMBL" id="AZG75750.1"/>
    </source>
</evidence>
<feature type="compositionally biased region" description="Low complexity" evidence="1">
    <location>
        <begin position="25"/>
        <end position="75"/>
    </location>
</feature>
<accession>A0A3G8M3Z8</accession>
<dbReference type="InterPro" id="IPR011690">
    <property type="entry name" value="P_starv_induced_PsiF"/>
</dbReference>
<feature type="region of interest" description="Disordered" evidence="1">
    <location>
        <begin position="25"/>
        <end position="109"/>
    </location>
</feature>
<feature type="compositionally biased region" description="Basic and acidic residues" evidence="1">
    <location>
        <begin position="77"/>
        <end position="96"/>
    </location>
</feature>
<organism evidence="3 4">
    <name type="scientific">Methylocystis rosea</name>
    <dbReference type="NCBI Taxonomy" id="173366"/>
    <lineage>
        <taxon>Bacteria</taxon>
        <taxon>Pseudomonadati</taxon>
        <taxon>Pseudomonadota</taxon>
        <taxon>Alphaproteobacteria</taxon>
        <taxon>Hyphomicrobiales</taxon>
        <taxon>Methylocystaceae</taxon>
        <taxon>Methylocystis</taxon>
    </lineage>
</organism>